<name>A0ABN9WBH0_9DINO</name>
<dbReference type="EMBL" id="CAUYUJ010018444">
    <property type="protein sequence ID" value="CAK0883643.1"/>
    <property type="molecule type" value="Genomic_DNA"/>
</dbReference>
<evidence type="ECO:0000313" key="3">
    <source>
        <dbReference type="Proteomes" id="UP001189429"/>
    </source>
</evidence>
<accession>A0ABN9WBH0</accession>
<feature type="compositionally biased region" description="Basic residues" evidence="1">
    <location>
        <begin position="21"/>
        <end position="30"/>
    </location>
</feature>
<dbReference type="Proteomes" id="UP001189429">
    <property type="component" value="Unassembled WGS sequence"/>
</dbReference>
<feature type="non-terminal residue" evidence="2">
    <location>
        <position position="1"/>
    </location>
</feature>
<feature type="region of interest" description="Disordered" evidence="1">
    <location>
        <begin position="1"/>
        <end position="35"/>
    </location>
</feature>
<reference evidence="2" key="1">
    <citation type="submission" date="2023-10" db="EMBL/GenBank/DDBJ databases">
        <authorList>
            <person name="Chen Y."/>
            <person name="Shah S."/>
            <person name="Dougan E. K."/>
            <person name="Thang M."/>
            <person name="Chan C."/>
        </authorList>
    </citation>
    <scope>NUCLEOTIDE SEQUENCE [LARGE SCALE GENOMIC DNA]</scope>
</reference>
<protein>
    <submittedName>
        <fullName evidence="2">Uncharacterized protein</fullName>
    </submittedName>
</protein>
<proteinExistence type="predicted"/>
<evidence type="ECO:0000313" key="2">
    <source>
        <dbReference type="EMBL" id="CAK0883643.1"/>
    </source>
</evidence>
<feature type="compositionally biased region" description="Low complexity" evidence="1">
    <location>
        <begin position="1"/>
        <end position="20"/>
    </location>
</feature>
<gene>
    <name evidence="2" type="ORF">PCOR1329_LOCUS65810</name>
</gene>
<organism evidence="2 3">
    <name type="scientific">Prorocentrum cordatum</name>
    <dbReference type="NCBI Taxonomy" id="2364126"/>
    <lineage>
        <taxon>Eukaryota</taxon>
        <taxon>Sar</taxon>
        <taxon>Alveolata</taxon>
        <taxon>Dinophyceae</taxon>
        <taxon>Prorocentrales</taxon>
        <taxon>Prorocentraceae</taxon>
        <taxon>Prorocentrum</taxon>
    </lineage>
</organism>
<evidence type="ECO:0000256" key="1">
    <source>
        <dbReference type="SAM" id="MobiDB-lite"/>
    </source>
</evidence>
<keyword evidence="3" id="KW-1185">Reference proteome</keyword>
<comment type="caution">
    <text evidence="2">The sequence shown here is derived from an EMBL/GenBank/DDBJ whole genome shotgun (WGS) entry which is preliminary data.</text>
</comment>
<sequence>SPRPSAASGAAPRQGAAARTARGRRGRRCRTSPWTSRRAMRAGGLMNRGLIIGHSSRLKFIHALIKGEGSSINDERIEVLSHCYSNVKYLSNVYGDEIMNMLRKYDPEIPA</sequence>